<dbReference type="SMART" id="SM00651">
    <property type="entry name" value="Sm"/>
    <property type="match status" value="1"/>
</dbReference>
<protein>
    <recommendedName>
        <fullName evidence="10">Sm domain-containing protein</fullName>
    </recommendedName>
</protein>
<evidence type="ECO:0000313" key="11">
    <source>
        <dbReference type="EMBL" id="CAD9827716.1"/>
    </source>
</evidence>
<comment type="similarity">
    <text evidence="2">Belongs to the snRNP Sm proteins family.</text>
</comment>
<organism evidence="11">
    <name type="scientific">Attheya septentrionalis</name>
    <dbReference type="NCBI Taxonomy" id="420275"/>
    <lineage>
        <taxon>Eukaryota</taxon>
        <taxon>Sar</taxon>
        <taxon>Stramenopiles</taxon>
        <taxon>Ochrophyta</taxon>
        <taxon>Bacillariophyta</taxon>
        <taxon>Coscinodiscophyceae</taxon>
        <taxon>Chaetocerotophycidae</taxon>
        <taxon>Chaetocerotales</taxon>
        <taxon>Attheyaceae</taxon>
        <taxon>Attheya</taxon>
    </lineage>
</organism>
<dbReference type="InterPro" id="IPR044641">
    <property type="entry name" value="Lsm7/SmG-like"/>
</dbReference>
<dbReference type="GO" id="GO:0000398">
    <property type="term" value="P:mRNA splicing, via spliceosome"/>
    <property type="evidence" value="ECO:0007669"/>
    <property type="project" value="InterPro"/>
</dbReference>
<dbReference type="GO" id="GO:0003723">
    <property type="term" value="F:RNA binding"/>
    <property type="evidence" value="ECO:0007669"/>
    <property type="project" value="UniProtKB-KW"/>
</dbReference>
<evidence type="ECO:0000256" key="5">
    <source>
        <dbReference type="ARBA" id="ARBA00022884"/>
    </source>
</evidence>
<dbReference type="CDD" id="cd01729">
    <property type="entry name" value="LSm7"/>
    <property type="match status" value="1"/>
</dbReference>
<keyword evidence="6" id="KW-0508">mRNA splicing</keyword>
<name>A0A7S2XU43_9STRA</name>
<dbReference type="InterPro" id="IPR010920">
    <property type="entry name" value="LSM_dom_sf"/>
</dbReference>
<dbReference type="GO" id="GO:0005688">
    <property type="term" value="C:U6 snRNP"/>
    <property type="evidence" value="ECO:0007669"/>
    <property type="project" value="TreeGrafter"/>
</dbReference>
<keyword evidence="8" id="KW-0687">Ribonucleoprotein</keyword>
<feature type="domain" description="Sm" evidence="10">
    <location>
        <begin position="36"/>
        <end position="116"/>
    </location>
</feature>
<evidence type="ECO:0000256" key="7">
    <source>
        <dbReference type="ARBA" id="ARBA00023242"/>
    </source>
</evidence>
<dbReference type="EMBL" id="HBHQ01028807">
    <property type="protein sequence ID" value="CAD9827716.1"/>
    <property type="molecule type" value="Transcribed_RNA"/>
</dbReference>
<dbReference type="InterPro" id="IPR001163">
    <property type="entry name" value="Sm_dom_euk/arc"/>
</dbReference>
<gene>
    <name evidence="11" type="ORF">ASEP1449_LOCUS19550</name>
</gene>
<evidence type="ECO:0000259" key="10">
    <source>
        <dbReference type="PROSITE" id="PS52002"/>
    </source>
</evidence>
<dbReference type="GO" id="GO:0000956">
    <property type="term" value="P:nuclear-transcribed mRNA catabolic process"/>
    <property type="evidence" value="ECO:0007669"/>
    <property type="project" value="InterPro"/>
</dbReference>
<dbReference type="PIRSF" id="PIRSF037188">
    <property type="entry name" value="U6_snRNA_Lsm7"/>
    <property type="match status" value="1"/>
</dbReference>
<dbReference type="GO" id="GO:0071004">
    <property type="term" value="C:U2-type prespliceosome"/>
    <property type="evidence" value="ECO:0007669"/>
    <property type="project" value="TreeGrafter"/>
</dbReference>
<keyword evidence="3" id="KW-0507">mRNA processing</keyword>
<dbReference type="PANTHER" id="PTHR10553:SF5">
    <property type="entry name" value="U6 SNRNA-ASSOCIATED SM-LIKE PROTEIN LSM7"/>
    <property type="match status" value="1"/>
</dbReference>
<keyword evidence="4" id="KW-0747">Spliceosome</keyword>
<dbReference type="GO" id="GO:0071013">
    <property type="term" value="C:catalytic step 2 spliceosome"/>
    <property type="evidence" value="ECO:0007669"/>
    <property type="project" value="TreeGrafter"/>
</dbReference>
<proteinExistence type="inferred from homology"/>
<feature type="compositionally biased region" description="Gly residues" evidence="9">
    <location>
        <begin position="18"/>
        <end position="30"/>
    </location>
</feature>
<evidence type="ECO:0000256" key="2">
    <source>
        <dbReference type="ARBA" id="ARBA00006850"/>
    </source>
</evidence>
<keyword evidence="5" id="KW-0694">RNA-binding</keyword>
<evidence type="ECO:0000256" key="9">
    <source>
        <dbReference type="SAM" id="MobiDB-lite"/>
    </source>
</evidence>
<dbReference type="GO" id="GO:1990726">
    <property type="term" value="C:Lsm1-7-Pat1 complex"/>
    <property type="evidence" value="ECO:0007669"/>
    <property type="project" value="TreeGrafter"/>
</dbReference>
<dbReference type="GO" id="GO:0097526">
    <property type="term" value="C:spliceosomal tri-snRNP complex"/>
    <property type="evidence" value="ECO:0007669"/>
    <property type="project" value="TreeGrafter"/>
</dbReference>
<feature type="region of interest" description="Disordered" evidence="9">
    <location>
        <begin position="1"/>
        <end position="34"/>
    </location>
</feature>
<dbReference type="InterPro" id="IPR017132">
    <property type="entry name" value="Lsm7"/>
</dbReference>
<reference evidence="11" key="1">
    <citation type="submission" date="2021-01" db="EMBL/GenBank/DDBJ databases">
        <authorList>
            <person name="Corre E."/>
            <person name="Pelletier E."/>
            <person name="Niang G."/>
            <person name="Scheremetjew M."/>
            <person name="Finn R."/>
            <person name="Kale V."/>
            <person name="Holt S."/>
            <person name="Cochrane G."/>
            <person name="Meng A."/>
            <person name="Brown T."/>
            <person name="Cohen L."/>
        </authorList>
    </citation>
    <scope>NUCLEOTIDE SEQUENCE</scope>
    <source>
        <strain evidence="11">CCMP2084</strain>
    </source>
</reference>
<evidence type="ECO:0000256" key="4">
    <source>
        <dbReference type="ARBA" id="ARBA00022728"/>
    </source>
</evidence>
<keyword evidence="7" id="KW-0539">Nucleus</keyword>
<dbReference type="PROSITE" id="PS52002">
    <property type="entry name" value="SM"/>
    <property type="match status" value="1"/>
</dbReference>
<evidence type="ECO:0000256" key="8">
    <source>
        <dbReference type="ARBA" id="ARBA00023274"/>
    </source>
</evidence>
<dbReference type="GO" id="GO:0005689">
    <property type="term" value="C:U12-type spliceosomal complex"/>
    <property type="evidence" value="ECO:0007669"/>
    <property type="project" value="TreeGrafter"/>
</dbReference>
<evidence type="ECO:0000256" key="3">
    <source>
        <dbReference type="ARBA" id="ARBA00022664"/>
    </source>
</evidence>
<dbReference type="AlphaFoldDB" id="A0A7S2XU43"/>
<sequence>MSSTTTSTGGRGSKQRGRGQGGRGRGGGAGDATKKESILELAKLMDHTARVKCLGGRELRGTLRGYDELVNLVLDDCEEFIRDPDDLNNITDKTRKLGLVVIRGTQVSLVSPEDGTEEIANPFMSTDAEE</sequence>
<dbReference type="SUPFAM" id="SSF50182">
    <property type="entry name" value="Sm-like ribonucleoproteins"/>
    <property type="match status" value="1"/>
</dbReference>
<evidence type="ECO:0000256" key="1">
    <source>
        <dbReference type="ARBA" id="ARBA00004123"/>
    </source>
</evidence>
<dbReference type="Pfam" id="PF01423">
    <property type="entry name" value="LSM"/>
    <property type="match status" value="1"/>
</dbReference>
<comment type="subcellular location">
    <subcellularLocation>
        <location evidence="1">Nucleus</location>
    </subcellularLocation>
</comment>
<dbReference type="Gene3D" id="2.30.30.100">
    <property type="match status" value="1"/>
</dbReference>
<evidence type="ECO:0000256" key="6">
    <source>
        <dbReference type="ARBA" id="ARBA00023187"/>
    </source>
</evidence>
<accession>A0A7S2XU43</accession>
<dbReference type="PANTHER" id="PTHR10553">
    <property type="entry name" value="SMALL NUCLEAR RIBONUCLEOPROTEIN"/>
    <property type="match status" value="1"/>
</dbReference>
<dbReference type="InterPro" id="IPR047575">
    <property type="entry name" value="Sm"/>
</dbReference>